<dbReference type="AlphaFoldDB" id="A0A4S2MSB1"/>
<dbReference type="OrthoDB" id="286301at2759"/>
<dbReference type="Proteomes" id="UP000298138">
    <property type="component" value="Unassembled WGS sequence"/>
</dbReference>
<name>A0A4S2MSB1_9PEZI</name>
<dbReference type="GO" id="GO:0000329">
    <property type="term" value="C:fungal-type vacuole membrane"/>
    <property type="evidence" value="ECO:0007669"/>
    <property type="project" value="TreeGrafter"/>
</dbReference>
<feature type="signal peptide" evidence="1">
    <location>
        <begin position="1"/>
        <end position="19"/>
    </location>
</feature>
<protein>
    <submittedName>
        <fullName evidence="3">Beta-Ig-H3/fasciclin</fullName>
    </submittedName>
</protein>
<keyword evidence="1" id="KW-0732">Signal</keyword>
<dbReference type="SMART" id="SM00554">
    <property type="entry name" value="FAS1"/>
    <property type="match status" value="2"/>
</dbReference>
<evidence type="ECO:0000313" key="4">
    <source>
        <dbReference type="Proteomes" id="UP000298138"/>
    </source>
</evidence>
<dbReference type="InterPro" id="IPR000782">
    <property type="entry name" value="FAS1_domain"/>
</dbReference>
<evidence type="ECO:0000256" key="1">
    <source>
        <dbReference type="SAM" id="SignalP"/>
    </source>
</evidence>
<dbReference type="PANTHER" id="PTHR10900:SF77">
    <property type="entry name" value="FI19380P1"/>
    <property type="match status" value="1"/>
</dbReference>
<dbReference type="InterPro" id="IPR050904">
    <property type="entry name" value="Adhesion/Biosynth-related"/>
</dbReference>
<dbReference type="PANTHER" id="PTHR10900">
    <property type="entry name" value="PERIOSTIN-RELATED"/>
    <property type="match status" value="1"/>
</dbReference>
<dbReference type="InterPro" id="IPR036378">
    <property type="entry name" value="FAS1_dom_sf"/>
</dbReference>
<dbReference type="Gene3D" id="2.30.180.10">
    <property type="entry name" value="FAS1 domain"/>
    <property type="match status" value="2"/>
</dbReference>
<evidence type="ECO:0000259" key="2">
    <source>
        <dbReference type="PROSITE" id="PS50213"/>
    </source>
</evidence>
<dbReference type="InParanoid" id="A0A4S2MSB1"/>
<evidence type="ECO:0000313" key="3">
    <source>
        <dbReference type="EMBL" id="TGZ79459.1"/>
    </source>
</evidence>
<keyword evidence="4" id="KW-1185">Reference proteome</keyword>
<feature type="domain" description="FAS1" evidence="2">
    <location>
        <begin position="173"/>
        <end position="296"/>
    </location>
</feature>
<dbReference type="PROSITE" id="PS50213">
    <property type="entry name" value="FAS1"/>
    <property type="match status" value="2"/>
</dbReference>
<proteinExistence type="predicted"/>
<sequence>MVSTKTLFVLATTIASAAAQSTPDIATLLNNPNLSTLKSLVTQYPELISALGGAKDLTVFAPSDDAFAKIATSEEFKALAGDAEAVENLLKYHVLGAKVNAAAVTASGVIGDTLLVDYPVWANLSGDPQVIKATKANNEVVISSGLGAKSKVTQADVAFTNGVAHIIDAVLTPPVSVSKTAVEADLTKLVEALTKANLVSTVDSLNKVTIFAPNDEAFGKLTSTPSDEDLEKILTYHVIAGTVGYSPELKDNTKLKTVNGQELTIRVQDGKVTVNGANVVAADVFTNNGVVHVIDT</sequence>
<organism evidence="3 4">
    <name type="scientific">Ascodesmis nigricans</name>
    <dbReference type="NCBI Taxonomy" id="341454"/>
    <lineage>
        <taxon>Eukaryota</taxon>
        <taxon>Fungi</taxon>
        <taxon>Dikarya</taxon>
        <taxon>Ascomycota</taxon>
        <taxon>Pezizomycotina</taxon>
        <taxon>Pezizomycetes</taxon>
        <taxon>Pezizales</taxon>
        <taxon>Ascodesmidaceae</taxon>
        <taxon>Ascodesmis</taxon>
    </lineage>
</organism>
<dbReference type="GO" id="GO:0016236">
    <property type="term" value="P:macroautophagy"/>
    <property type="evidence" value="ECO:0007669"/>
    <property type="project" value="TreeGrafter"/>
</dbReference>
<dbReference type="Pfam" id="PF02469">
    <property type="entry name" value="Fasciclin"/>
    <property type="match status" value="2"/>
</dbReference>
<dbReference type="STRING" id="341454.A0A4S2MSB1"/>
<dbReference type="SUPFAM" id="SSF82153">
    <property type="entry name" value="FAS1 domain"/>
    <property type="match status" value="2"/>
</dbReference>
<gene>
    <name evidence="3" type="ORF">EX30DRAFT_308808</name>
</gene>
<dbReference type="FunFam" id="2.30.180.10:FF:000032">
    <property type="entry name" value="Fasciclin domain-containing protein, putative"/>
    <property type="match status" value="1"/>
</dbReference>
<reference evidence="3 4" key="1">
    <citation type="submission" date="2019-04" db="EMBL/GenBank/DDBJ databases">
        <title>Comparative genomics and transcriptomics to analyze fruiting body development in filamentous ascomycetes.</title>
        <authorList>
            <consortium name="DOE Joint Genome Institute"/>
            <person name="Lutkenhaus R."/>
            <person name="Traeger S."/>
            <person name="Breuer J."/>
            <person name="Kuo A."/>
            <person name="Lipzen A."/>
            <person name="Pangilinan J."/>
            <person name="Dilworth D."/>
            <person name="Sandor L."/>
            <person name="Poggeler S."/>
            <person name="Barry K."/>
            <person name="Grigoriev I.V."/>
            <person name="Nowrousian M."/>
        </authorList>
    </citation>
    <scope>NUCLEOTIDE SEQUENCE [LARGE SCALE GENOMIC DNA]</scope>
    <source>
        <strain evidence="3 4">CBS 389.68</strain>
    </source>
</reference>
<feature type="domain" description="FAS1" evidence="2">
    <location>
        <begin position="21"/>
        <end position="171"/>
    </location>
</feature>
<accession>A0A4S2MSB1</accession>
<dbReference type="EMBL" id="ML220131">
    <property type="protein sequence ID" value="TGZ79459.1"/>
    <property type="molecule type" value="Genomic_DNA"/>
</dbReference>
<feature type="chain" id="PRO_5020467916" evidence="1">
    <location>
        <begin position="20"/>
        <end position="296"/>
    </location>
</feature>